<dbReference type="PANTHER" id="PTHR22761:SF96">
    <property type="entry name" value="BCDNA.GH08385"/>
    <property type="match status" value="1"/>
</dbReference>
<dbReference type="Gene3D" id="6.10.140.1230">
    <property type="match status" value="1"/>
</dbReference>
<sequence>MHSKSHTDLRAYLGSLQELETQNKIDWYWSDFTILKSTDEATYKDCVRFWRKVLVETSNRGLLGEDVICLETKETLEDNFQNKGYSPLSLPCVIQEMYINNEIMPANEFISTQNQSWTSWIVSKFIVNPIYWRLQKLISSGNYYSAKWVKMDTLKEAAIRVLQYQEKHGINGITDNLYTLSSFKAEFATVAMPNVTLSDFDIKILIIYLESERKVLITGSLHEDHNNKDMIIKFKAKNLNANTKFEITSIDRGIIYIRETCDKLHQQIHDIEERIKEISTKIHNYILRKQNVMAKHCLRQKMHLEKVLSKRVGSLETVERILLKIQGAASDAEIIDIYNVGANTLHDFMASTGLTADSVDATIDKLQDILADQQEIDEAMKLGTDSLLDAASIQDEELENELESLIANETVIKESPAIKPTKPSIPQQVHNNEDTIKVSDTTKVSDINKVNDDEELEQLEAMLADLSVPTNVPKDKTQNKKEVQENIIIN</sequence>
<evidence type="ECO:0000313" key="3">
    <source>
        <dbReference type="Proteomes" id="UP000439903"/>
    </source>
</evidence>
<name>A0A8H4AHH9_GIGMA</name>
<dbReference type="GO" id="GO:0032511">
    <property type="term" value="P:late endosome to vacuole transport via multivesicular body sorting pathway"/>
    <property type="evidence" value="ECO:0007669"/>
    <property type="project" value="TreeGrafter"/>
</dbReference>
<dbReference type="GO" id="GO:0009898">
    <property type="term" value="C:cytoplasmic side of plasma membrane"/>
    <property type="evidence" value="ECO:0007669"/>
    <property type="project" value="TreeGrafter"/>
</dbReference>
<dbReference type="PANTHER" id="PTHR22761">
    <property type="entry name" value="CHARGED MULTIVESICULAR BODY PROTEIN"/>
    <property type="match status" value="1"/>
</dbReference>
<dbReference type="GO" id="GO:0006900">
    <property type="term" value="P:vesicle budding from membrane"/>
    <property type="evidence" value="ECO:0007669"/>
    <property type="project" value="TreeGrafter"/>
</dbReference>
<dbReference type="GO" id="GO:0005771">
    <property type="term" value="C:multivesicular body"/>
    <property type="evidence" value="ECO:0007669"/>
    <property type="project" value="TreeGrafter"/>
</dbReference>
<dbReference type="InterPro" id="IPR005024">
    <property type="entry name" value="Snf7_fam"/>
</dbReference>
<proteinExistence type="predicted"/>
<dbReference type="Pfam" id="PF25880">
    <property type="entry name" value="WHD_CHMP7_1st"/>
    <property type="match status" value="1"/>
</dbReference>
<feature type="region of interest" description="Disordered" evidence="1">
    <location>
        <begin position="470"/>
        <end position="490"/>
    </location>
</feature>
<accession>A0A8H4AHH9</accession>
<gene>
    <name evidence="2" type="ORF">F8M41_021056</name>
</gene>
<feature type="compositionally biased region" description="Basic and acidic residues" evidence="1">
    <location>
        <begin position="473"/>
        <end position="484"/>
    </location>
</feature>
<evidence type="ECO:0000256" key="1">
    <source>
        <dbReference type="SAM" id="MobiDB-lite"/>
    </source>
</evidence>
<dbReference type="EMBL" id="WTPW01000602">
    <property type="protein sequence ID" value="KAF0496156.1"/>
    <property type="molecule type" value="Genomic_DNA"/>
</dbReference>
<dbReference type="Pfam" id="PF03357">
    <property type="entry name" value="Snf7"/>
    <property type="match status" value="1"/>
</dbReference>
<dbReference type="OrthoDB" id="10250120at2759"/>
<comment type="caution">
    <text evidence="2">The sequence shown here is derived from an EMBL/GenBank/DDBJ whole genome shotgun (WGS) entry which is preliminary data.</text>
</comment>
<evidence type="ECO:0000313" key="2">
    <source>
        <dbReference type="EMBL" id="KAF0496156.1"/>
    </source>
</evidence>
<dbReference type="AlphaFoldDB" id="A0A8H4AHH9"/>
<dbReference type="Proteomes" id="UP000439903">
    <property type="component" value="Unassembled WGS sequence"/>
</dbReference>
<protein>
    <submittedName>
        <fullName evidence="2">Snf7-domain-containing protein</fullName>
    </submittedName>
</protein>
<reference evidence="2 3" key="1">
    <citation type="journal article" date="2019" name="Environ. Microbiol.">
        <title>At the nexus of three kingdoms: the genome of the mycorrhizal fungus Gigaspora margarita provides insights into plant, endobacterial and fungal interactions.</title>
        <authorList>
            <person name="Venice F."/>
            <person name="Ghignone S."/>
            <person name="Salvioli di Fossalunga A."/>
            <person name="Amselem J."/>
            <person name="Novero M."/>
            <person name="Xianan X."/>
            <person name="Sedzielewska Toro K."/>
            <person name="Morin E."/>
            <person name="Lipzen A."/>
            <person name="Grigoriev I.V."/>
            <person name="Henrissat B."/>
            <person name="Martin F.M."/>
            <person name="Bonfante P."/>
        </authorList>
    </citation>
    <scope>NUCLEOTIDE SEQUENCE [LARGE SCALE GENOMIC DNA]</scope>
    <source>
        <strain evidence="2 3">BEG34</strain>
    </source>
</reference>
<keyword evidence="3" id="KW-1185">Reference proteome</keyword>
<dbReference type="GO" id="GO:0000815">
    <property type="term" value="C:ESCRT III complex"/>
    <property type="evidence" value="ECO:0007669"/>
    <property type="project" value="TreeGrafter"/>
</dbReference>
<organism evidence="2 3">
    <name type="scientific">Gigaspora margarita</name>
    <dbReference type="NCBI Taxonomy" id="4874"/>
    <lineage>
        <taxon>Eukaryota</taxon>
        <taxon>Fungi</taxon>
        <taxon>Fungi incertae sedis</taxon>
        <taxon>Mucoromycota</taxon>
        <taxon>Glomeromycotina</taxon>
        <taxon>Glomeromycetes</taxon>
        <taxon>Diversisporales</taxon>
        <taxon>Gigasporaceae</taxon>
        <taxon>Gigaspora</taxon>
    </lineage>
</organism>